<dbReference type="AlphaFoldDB" id="A0A4V1C646"/>
<reference evidence="1 2" key="1">
    <citation type="journal article" date="2019" name="Mol. Biol. Evol.">
        <title>Blast fungal genomes show frequent chromosomal changes, gene gains and losses, and effector gene turnover.</title>
        <authorList>
            <person name="Gomez Luciano L.B."/>
            <person name="Jason Tsai I."/>
            <person name="Chuma I."/>
            <person name="Tosa Y."/>
            <person name="Chen Y.H."/>
            <person name="Li J.Y."/>
            <person name="Li M.Y."/>
            <person name="Jade Lu M.Y."/>
            <person name="Nakayashiki H."/>
            <person name="Li W.H."/>
        </authorList>
    </citation>
    <scope>NUCLEOTIDE SEQUENCE [LARGE SCALE GENOMIC DNA]</scope>
    <source>
        <strain evidence="1">MZ5-1-6</strain>
    </source>
</reference>
<accession>A0A4V1C646</accession>
<organism evidence="1 2">
    <name type="scientific">Pyricularia oryzae</name>
    <name type="common">Rice blast fungus</name>
    <name type="synonym">Magnaporthe oryzae</name>
    <dbReference type="NCBI Taxonomy" id="318829"/>
    <lineage>
        <taxon>Eukaryota</taxon>
        <taxon>Fungi</taxon>
        <taxon>Dikarya</taxon>
        <taxon>Ascomycota</taxon>
        <taxon>Pezizomycotina</taxon>
        <taxon>Sordariomycetes</taxon>
        <taxon>Sordariomycetidae</taxon>
        <taxon>Magnaporthales</taxon>
        <taxon>Pyriculariaceae</taxon>
        <taxon>Pyricularia</taxon>
    </lineage>
</organism>
<gene>
    <name evidence="1" type="ORF">PoMZ_03571</name>
</gene>
<dbReference type="EMBL" id="CP034206">
    <property type="protein sequence ID" value="QBZ58615.1"/>
    <property type="molecule type" value="Genomic_DNA"/>
</dbReference>
<dbReference type="Proteomes" id="UP000294847">
    <property type="component" value="Chromosome 3"/>
</dbReference>
<evidence type="ECO:0000313" key="1">
    <source>
        <dbReference type="EMBL" id="QBZ58615.1"/>
    </source>
</evidence>
<protein>
    <submittedName>
        <fullName evidence="1">Uncharacterized protein</fullName>
    </submittedName>
</protein>
<name>A0A4V1C646_PYROR</name>
<proteinExistence type="predicted"/>
<evidence type="ECO:0000313" key="2">
    <source>
        <dbReference type="Proteomes" id="UP000294847"/>
    </source>
</evidence>
<sequence length="158" mass="18022">MVTATGMIRWDARGEIEEVDASHVGLATCVGRLLSDNAQLRNLLLELIQCSDIREGREDTFQVNKDACDRARKSLPAELHRFWKTRALIFAYRSITWKFLEPVHNVATYVPHIRFVINASSDIVEDLPASTRLDIALTLLEGVRFPKINWKRFAISQA</sequence>